<comment type="caution">
    <text evidence="4">The sequence shown here is derived from an EMBL/GenBank/DDBJ whole genome shotgun (WGS) entry which is preliminary data.</text>
</comment>
<evidence type="ECO:0000313" key="4">
    <source>
        <dbReference type="EMBL" id="RGC29643.1"/>
    </source>
</evidence>
<gene>
    <name evidence="4" type="ORF">DWX41_14055</name>
</gene>
<dbReference type="PROSITE" id="PS51257">
    <property type="entry name" value="PROKAR_LIPOPROTEIN"/>
    <property type="match status" value="1"/>
</dbReference>
<name>A0A3E2WS08_9FIRM</name>
<dbReference type="AlphaFoldDB" id="A0A3E2WS08"/>
<feature type="region of interest" description="Disordered" evidence="1">
    <location>
        <begin position="152"/>
        <end position="175"/>
    </location>
</feature>
<evidence type="ECO:0000256" key="2">
    <source>
        <dbReference type="SAM" id="Phobius"/>
    </source>
</evidence>
<dbReference type="SUPFAM" id="SSF49384">
    <property type="entry name" value="Carbohydrate-binding domain"/>
    <property type="match status" value="1"/>
</dbReference>
<feature type="chain" id="PRO_5017571238" description="Cohesin domain-containing protein" evidence="3">
    <location>
        <begin position="36"/>
        <end position="482"/>
    </location>
</feature>
<dbReference type="GO" id="GO:0030246">
    <property type="term" value="F:carbohydrate binding"/>
    <property type="evidence" value="ECO:0007669"/>
    <property type="project" value="InterPro"/>
</dbReference>
<organism evidence="4 5">
    <name type="scientific">Hungatella hathewayi</name>
    <dbReference type="NCBI Taxonomy" id="154046"/>
    <lineage>
        <taxon>Bacteria</taxon>
        <taxon>Bacillati</taxon>
        <taxon>Bacillota</taxon>
        <taxon>Clostridia</taxon>
        <taxon>Lachnospirales</taxon>
        <taxon>Lachnospiraceae</taxon>
        <taxon>Hungatella</taxon>
    </lineage>
</organism>
<feature type="region of interest" description="Disordered" evidence="1">
    <location>
        <begin position="438"/>
        <end position="482"/>
    </location>
</feature>
<dbReference type="Proteomes" id="UP000261111">
    <property type="component" value="Unassembled WGS sequence"/>
</dbReference>
<dbReference type="CDD" id="cd08547">
    <property type="entry name" value="Type_II_cohesin"/>
    <property type="match status" value="1"/>
</dbReference>
<evidence type="ECO:0000256" key="1">
    <source>
        <dbReference type="SAM" id="MobiDB-lite"/>
    </source>
</evidence>
<evidence type="ECO:0008006" key="6">
    <source>
        <dbReference type="Google" id="ProtNLM"/>
    </source>
</evidence>
<protein>
    <recommendedName>
        <fullName evidence="6">Cohesin domain-containing protein</fullName>
    </recommendedName>
</protein>
<keyword evidence="2" id="KW-0472">Membrane</keyword>
<feature type="compositionally biased region" description="Acidic residues" evidence="1">
    <location>
        <begin position="438"/>
        <end position="461"/>
    </location>
</feature>
<keyword evidence="2" id="KW-0812">Transmembrane</keyword>
<dbReference type="EMBL" id="QVIA01000015">
    <property type="protein sequence ID" value="RGC29643.1"/>
    <property type="molecule type" value="Genomic_DNA"/>
</dbReference>
<proteinExistence type="predicted"/>
<feature type="transmembrane region" description="Helical" evidence="2">
    <location>
        <begin position="349"/>
        <end position="373"/>
    </location>
</feature>
<accession>A0A3E2WS08</accession>
<dbReference type="InterPro" id="IPR008965">
    <property type="entry name" value="CBM2/CBM3_carb-bd_dom_sf"/>
</dbReference>
<evidence type="ECO:0000256" key="3">
    <source>
        <dbReference type="SAM" id="SignalP"/>
    </source>
</evidence>
<feature type="compositionally biased region" description="Acidic residues" evidence="1">
    <location>
        <begin position="473"/>
        <end position="482"/>
    </location>
</feature>
<feature type="signal peptide" evidence="3">
    <location>
        <begin position="1"/>
        <end position="35"/>
    </location>
</feature>
<keyword evidence="2" id="KW-1133">Transmembrane helix</keyword>
<keyword evidence="3" id="KW-0732">Signal</keyword>
<sequence length="482" mass="53515">MAKEVDKMKKAFKQIGVAILTLCLTVSCFSFVALAAEGTLQFSDPSAAAGENVTVTAKVISNAEGVAVGDTDITVTYDPSILKFVSGTNATGGDGTVKLSAKGDGTSMEVNYSMEFTALKEGTATLEAKEYTAYLANDEALNLTLGTSQVTIQGGTPVSEEEAGENEGQAGSDGLKVTVDGKEYTVNANFSEAVIPKGFTAAETELDGQKTKAMVQETSGQYIFFLQDSDGNSDYFLYSDDDGSFSQTAVVDVNSSLSIFLMEHKDKEGLPEEYKETTTDIGGKVFTAWQNTSEKEYYLVYALSSEGSKGYYQYDTTEKTYQRYTPPVVEKKESSNTLTDKLTNFINKYMTIILCAVWGVFLVMLIIIIVLGVKLSRRNQELDDLYDEYNIDGDGQDDMPKSRKRDRDQFVGFQDDSDEYEDDYGDDYDDDFEEYDEDFDDEYADDDDSYDDEFEEYEEETPSVRSRKKKDDDDYSVDFIDL</sequence>
<reference evidence="4 5" key="1">
    <citation type="submission" date="2018-08" db="EMBL/GenBank/DDBJ databases">
        <title>A genome reference for cultivated species of the human gut microbiota.</title>
        <authorList>
            <person name="Zou Y."/>
            <person name="Xue W."/>
            <person name="Luo G."/>
        </authorList>
    </citation>
    <scope>NUCLEOTIDE SEQUENCE [LARGE SCALE GENOMIC DNA]</scope>
    <source>
        <strain evidence="4 5">AF19-21</strain>
    </source>
</reference>
<dbReference type="Gene3D" id="2.60.40.680">
    <property type="match status" value="1"/>
</dbReference>
<evidence type="ECO:0000313" key="5">
    <source>
        <dbReference type="Proteomes" id="UP000261111"/>
    </source>
</evidence>